<protein>
    <submittedName>
        <fullName evidence="1">N4-gp56 family major capsid protein</fullName>
    </submittedName>
</protein>
<keyword evidence="2" id="KW-1185">Reference proteome</keyword>
<evidence type="ECO:0000313" key="1">
    <source>
        <dbReference type="EMBL" id="SNX75321.1"/>
    </source>
</evidence>
<dbReference type="RefSeq" id="WP_097160418.1">
    <property type="nucleotide sequence ID" value="NZ_JBEPMQ010000014.1"/>
</dbReference>
<dbReference type="AlphaFoldDB" id="A0A285D666"/>
<name>A0A285D666_9BACI</name>
<gene>
    <name evidence="1" type="ORF">SAMN05877753_111156</name>
</gene>
<dbReference type="OrthoDB" id="1936242at2"/>
<dbReference type="NCBIfam" id="TIGR04387">
    <property type="entry name" value="capsid_maj_N4"/>
    <property type="match status" value="1"/>
</dbReference>
<dbReference type="Proteomes" id="UP000219546">
    <property type="component" value="Unassembled WGS sequence"/>
</dbReference>
<dbReference type="Pfam" id="PF25209">
    <property type="entry name" value="Phage_capsid_4"/>
    <property type="match status" value="1"/>
</dbReference>
<reference evidence="1 2" key="1">
    <citation type="submission" date="2017-08" db="EMBL/GenBank/DDBJ databases">
        <authorList>
            <person name="de Groot N.N."/>
        </authorList>
    </citation>
    <scope>NUCLEOTIDE SEQUENCE [LARGE SCALE GENOMIC DNA]</scope>
    <source>
        <strain evidence="1 2">JC228</strain>
    </source>
</reference>
<sequence length="329" mass="35323">MATSVQGYNATTGVNALTAEQAEFYQRTMLERLLPELFFMKYGEKKNIPKHAGATTSFRRLNSLAVSTTAITEGVTPDGVNLDITKINATVSEYGNWTKISEFINMVGLDPLLTEASELMGENAGESMDIIVRDIIAAGTNVLYANGKASRGTINTTDKISALDILKARRTLKRNKVKPISLPGGGKGYLAFIHTDVATDLMQTTEWKDQNTYVDTKNREDGVLGKMYGIYFLEADNAPKWASAGADIDGAGAGTALADVYGTIIIGKGAYGVPDVEGSSKPEIIVHKAGSAGTADPLNQFNTVAWKSAFTSVRLNELCILRYESGATV</sequence>
<proteinExistence type="predicted"/>
<evidence type="ECO:0000313" key="2">
    <source>
        <dbReference type="Proteomes" id="UP000219546"/>
    </source>
</evidence>
<organism evidence="1 2">
    <name type="scientific">Bacillus oleivorans</name>
    <dbReference type="NCBI Taxonomy" id="1448271"/>
    <lineage>
        <taxon>Bacteria</taxon>
        <taxon>Bacillati</taxon>
        <taxon>Bacillota</taxon>
        <taxon>Bacilli</taxon>
        <taxon>Bacillales</taxon>
        <taxon>Bacillaceae</taxon>
        <taxon>Bacillus</taxon>
    </lineage>
</organism>
<accession>A0A285D666</accession>
<dbReference type="EMBL" id="OAOP01000011">
    <property type="protein sequence ID" value="SNX75321.1"/>
    <property type="molecule type" value="Genomic_DNA"/>
</dbReference>